<dbReference type="SUPFAM" id="SSF53098">
    <property type="entry name" value="Ribonuclease H-like"/>
    <property type="match status" value="1"/>
</dbReference>
<dbReference type="GO" id="GO:0005829">
    <property type="term" value="C:cytosol"/>
    <property type="evidence" value="ECO:0007669"/>
    <property type="project" value="TreeGrafter"/>
</dbReference>
<organism evidence="4 5">
    <name type="scientific">Limnohabitans planktonicus II-D5</name>
    <dbReference type="NCBI Taxonomy" id="1293045"/>
    <lineage>
        <taxon>Bacteria</taxon>
        <taxon>Pseudomonadati</taxon>
        <taxon>Pseudomonadota</taxon>
        <taxon>Betaproteobacteria</taxon>
        <taxon>Burkholderiales</taxon>
        <taxon>Comamonadaceae</taxon>
        <taxon>Limnohabitans</taxon>
    </lineage>
</organism>
<dbReference type="InterPro" id="IPR012337">
    <property type="entry name" value="RNaseH-like_sf"/>
</dbReference>
<evidence type="ECO:0000256" key="2">
    <source>
        <dbReference type="ARBA" id="ARBA00026073"/>
    </source>
</evidence>
<dbReference type="OrthoDB" id="9803913at2"/>
<dbReference type="CDD" id="cd06127">
    <property type="entry name" value="DEDDh"/>
    <property type="match status" value="1"/>
</dbReference>
<proteinExistence type="predicted"/>
<dbReference type="Proteomes" id="UP000037507">
    <property type="component" value="Unassembled WGS sequence"/>
</dbReference>
<evidence type="ECO:0000256" key="1">
    <source>
        <dbReference type="ARBA" id="ARBA00025483"/>
    </source>
</evidence>
<evidence type="ECO:0000259" key="3">
    <source>
        <dbReference type="SMART" id="SM00479"/>
    </source>
</evidence>
<protein>
    <submittedName>
        <fullName evidence="4">DNA polymerase III subunit epsilon</fullName>
    </submittedName>
</protein>
<evidence type="ECO:0000313" key="4">
    <source>
        <dbReference type="EMBL" id="PVE43010.1"/>
    </source>
</evidence>
<dbReference type="Pfam" id="PF00929">
    <property type="entry name" value="RNase_T"/>
    <property type="match status" value="1"/>
</dbReference>
<name>A0A2T7UE78_9BURK</name>
<comment type="function">
    <text evidence="1">DNA polymerase III is a complex, multichain enzyme responsible for most of the replicative synthesis in bacteria. The epsilon subunit contain the editing function and is a proofreading 3'-5' exonuclease.</text>
</comment>
<keyword evidence="5" id="KW-1185">Reference proteome</keyword>
<dbReference type="FunFam" id="3.30.420.10:FF:000045">
    <property type="entry name" value="3'-5' exonuclease DinG"/>
    <property type="match status" value="1"/>
</dbReference>
<accession>A0A2T7UE78</accession>
<dbReference type="Gene3D" id="3.30.420.10">
    <property type="entry name" value="Ribonuclease H-like superfamily/Ribonuclease H"/>
    <property type="match status" value="1"/>
</dbReference>
<evidence type="ECO:0000313" key="5">
    <source>
        <dbReference type="Proteomes" id="UP000037507"/>
    </source>
</evidence>
<dbReference type="InterPro" id="IPR013520">
    <property type="entry name" value="Ribonucl_H"/>
</dbReference>
<sequence length="207" mass="22430">MSTIAVIDFETTGISPNMGDRATEVAIVLLENGQVVDRYQSLMNAGVRVNSFITQLTGITNEMVQAAPAAEQVMREAARFVGGRPMVAHNAAFDKKFWQAELARCGQDGGHAFACTLLLSRRLYPQAPNHKLGTLAALHHLPSSGRAHRALADAEMAAHLLAQMQHDLKTRYGCAQTDHALLMGLQRTSRHMVGPYLKQRTGGPGSS</sequence>
<reference evidence="4" key="1">
    <citation type="submission" date="2017-04" db="EMBL/GenBank/DDBJ databases">
        <title>Unexpected and diverse lifestyles within the genus Limnohabitans.</title>
        <authorList>
            <person name="Kasalicky V."/>
            <person name="Mehrshad M."/>
            <person name="Andrei S.-A."/>
            <person name="Salcher M."/>
            <person name="Kratochvilova H."/>
            <person name="Simek K."/>
            <person name="Ghai R."/>
        </authorList>
    </citation>
    <scope>NUCLEOTIDE SEQUENCE [LARGE SCALE GENOMIC DNA]</scope>
    <source>
        <strain evidence="4">II-D5</strain>
    </source>
</reference>
<dbReference type="GO" id="GO:0008408">
    <property type="term" value="F:3'-5' exonuclease activity"/>
    <property type="evidence" value="ECO:0007669"/>
    <property type="project" value="TreeGrafter"/>
</dbReference>
<dbReference type="PANTHER" id="PTHR30231:SF37">
    <property type="entry name" value="EXODEOXYRIBONUCLEASE 10"/>
    <property type="match status" value="1"/>
</dbReference>
<dbReference type="PANTHER" id="PTHR30231">
    <property type="entry name" value="DNA POLYMERASE III SUBUNIT EPSILON"/>
    <property type="match status" value="1"/>
</dbReference>
<dbReference type="STRING" id="1293045.H663_01570"/>
<dbReference type="GO" id="GO:0003676">
    <property type="term" value="F:nucleic acid binding"/>
    <property type="evidence" value="ECO:0007669"/>
    <property type="project" value="InterPro"/>
</dbReference>
<dbReference type="RefSeq" id="WP_053169116.1">
    <property type="nucleotide sequence ID" value="NZ_LFYT02000009.1"/>
</dbReference>
<comment type="caution">
    <text evidence="4">The sequence shown here is derived from an EMBL/GenBank/DDBJ whole genome shotgun (WGS) entry which is preliminary data.</text>
</comment>
<feature type="domain" description="Exonuclease" evidence="3">
    <location>
        <begin position="3"/>
        <end position="170"/>
    </location>
</feature>
<gene>
    <name evidence="4" type="ORF">H663_009755</name>
</gene>
<dbReference type="InterPro" id="IPR036397">
    <property type="entry name" value="RNaseH_sf"/>
</dbReference>
<dbReference type="AlphaFoldDB" id="A0A2T7UE78"/>
<dbReference type="SMART" id="SM00479">
    <property type="entry name" value="EXOIII"/>
    <property type="match status" value="1"/>
</dbReference>
<comment type="subunit">
    <text evidence="2">DNA polymerase III contains a core (composed of alpha, epsilon and theta chains) that associates with a tau subunit. This core dimerizes to form the POLIII' complex. PolIII' associates with the gamma complex (composed of gamma, delta, delta', psi and chi chains) and with the beta chain to form the complete DNA polymerase III complex.</text>
</comment>
<dbReference type="GO" id="GO:0045004">
    <property type="term" value="P:DNA replication proofreading"/>
    <property type="evidence" value="ECO:0007669"/>
    <property type="project" value="TreeGrafter"/>
</dbReference>
<dbReference type="EMBL" id="LFYT02000009">
    <property type="protein sequence ID" value="PVE43010.1"/>
    <property type="molecule type" value="Genomic_DNA"/>
</dbReference>